<dbReference type="EC" id="6.3.5.5" evidence="11"/>
<dbReference type="InterPro" id="IPR036480">
    <property type="entry name" value="CarbP_synth_ssu_N_sf"/>
</dbReference>
<feature type="binding site" evidence="11">
    <location>
        <position position="264"/>
    </location>
    <ligand>
        <name>L-glutamine</name>
        <dbReference type="ChEBI" id="CHEBI:58359"/>
    </ligand>
</feature>
<dbReference type="PRINTS" id="PR00099">
    <property type="entry name" value="CPSGATASE"/>
</dbReference>
<proteinExistence type="inferred from homology"/>
<dbReference type="Pfam" id="PF00117">
    <property type="entry name" value="GATase"/>
    <property type="match status" value="1"/>
</dbReference>
<comment type="pathway">
    <text evidence="2 11">Amino-acid biosynthesis; L-arginine biosynthesis; carbamoyl phosphate from bicarbonate: step 1/1.</text>
</comment>
<feature type="binding site" evidence="11">
    <location>
        <position position="261"/>
    </location>
    <ligand>
        <name>L-glutamine</name>
        <dbReference type="ChEBI" id="CHEBI:58359"/>
    </ligand>
</feature>
<dbReference type="EMBL" id="DSBW01000076">
    <property type="protein sequence ID" value="HED30706.1"/>
    <property type="molecule type" value="Genomic_DNA"/>
</dbReference>
<dbReference type="CDD" id="cd01744">
    <property type="entry name" value="GATase1_CPSase"/>
    <property type="match status" value="1"/>
</dbReference>
<dbReference type="PANTHER" id="PTHR43418:SF7">
    <property type="entry name" value="CARBAMOYL-PHOSPHATE SYNTHASE SMALL CHAIN"/>
    <property type="match status" value="1"/>
</dbReference>
<feature type="active site" evidence="11">
    <location>
        <position position="344"/>
    </location>
</feature>
<dbReference type="GO" id="GO:0044205">
    <property type="term" value="P:'de novo' UMP biosynthetic process"/>
    <property type="evidence" value="ECO:0007669"/>
    <property type="project" value="UniProtKB-UniRule"/>
</dbReference>
<keyword evidence="4 11" id="KW-0436">Ligase</keyword>
<evidence type="ECO:0000259" key="12">
    <source>
        <dbReference type="SMART" id="SM01097"/>
    </source>
</evidence>
<evidence type="ECO:0000256" key="9">
    <source>
        <dbReference type="ARBA" id="ARBA00048816"/>
    </source>
</evidence>
<comment type="function">
    <text evidence="11">Small subunit of the glutamine-dependent carbamoyl phosphate synthetase (CPSase). CPSase catalyzes the formation of carbamoyl phosphate from the ammonia moiety of glutamine, carbonate, and phosphate donated by ATP, constituting the first step of 2 biosynthetic pathways, one leading to arginine and/or urea and the other to pyrimidine nucleotides. The small subunit (glutamine amidotransferase) binds and cleaves glutamine to supply the large subunit with the substrate ammonia.</text>
</comment>
<dbReference type="InterPro" id="IPR006274">
    <property type="entry name" value="CarbamoylP_synth_ssu"/>
</dbReference>
<dbReference type="GO" id="GO:0006541">
    <property type="term" value="P:glutamine metabolic process"/>
    <property type="evidence" value="ECO:0007669"/>
    <property type="project" value="InterPro"/>
</dbReference>
<keyword evidence="7 11" id="KW-0315">Glutamine amidotransferase</keyword>
<name>A0A831SPS2_PROAE</name>
<feature type="domain" description="Carbamoyl-phosphate synthase small subunit N-terminal" evidence="12">
    <location>
        <begin position="4"/>
        <end position="134"/>
    </location>
</feature>
<comment type="subunit">
    <text evidence="11">Composed of two chains; the small (or glutamine) chain promotes the hydrolysis of glutamine to ammonia, which is used by the large (or ammonia) chain to synthesize carbamoyl phosphate. Tetramer of heterodimers (alpha,beta)4.</text>
</comment>
<keyword evidence="5 11" id="KW-0547">Nucleotide-binding</keyword>
<keyword evidence="11" id="KW-0055">Arginine biosynthesis</keyword>
<evidence type="ECO:0000256" key="3">
    <source>
        <dbReference type="ARBA" id="ARBA00007800"/>
    </source>
</evidence>
<dbReference type="Proteomes" id="UP000886335">
    <property type="component" value="Unassembled WGS sequence"/>
</dbReference>
<feature type="binding site" evidence="11">
    <location>
        <position position="228"/>
    </location>
    <ligand>
        <name>L-glutamine</name>
        <dbReference type="ChEBI" id="CHEBI:58359"/>
    </ligand>
</feature>
<comment type="caution">
    <text evidence="13">The sequence shown here is derived from an EMBL/GenBank/DDBJ whole genome shotgun (WGS) entry which is preliminary data.</text>
</comment>
<organism evidence="13">
    <name type="scientific">Prosthecochloris aestuarii</name>
    <dbReference type="NCBI Taxonomy" id="1102"/>
    <lineage>
        <taxon>Bacteria</taxon>
        <taxon>Pseudomonadati</taxon>
        <taxon>Chlorobiota</taxon>
        <taxon>Chlorobiia</taxon>
        <taxon>Chlorobiales</taxon>
        <taxon>Chlorobiaceae</taxon>
        <taxon>Prosthecochloris</taxon>
    </lineage>
</organism>
<feature type="binding site" evidence="11">
    <location>
        <position position="302"/>
    </location>
    <ligand>
        <name>L-glutamine</name>
        <dbReference type="ChEBI" id="CHEBI:58359"/>
    </ligand>
</feature>
<dbReference type="PRINTS" id="PR00096">
    <property type="entry name" value="GATASE"/>
</dbReference>
<feature type="binding site" evidence="11">
    <location>
        <position position="48"/>
    </location>
    <ligand>
        <name>L-glutamine</name>
        <dbReference type="ChEBI" id="CHEBI:58359"/>
    </ligand>
</feature>
<feature type="active site" description="Nucleophile" evidence="11">
    <location>
        <position position="260"/>
    </location>
</feature>
<gene>
    <name evidence="11 13" type="primary">carA</name>
    <name evidence="13" type="ORF">ENN50_03250</name>
</gene>
<dbReference type="NCBIfam" id="NF009475">
    <property type="entry name" value="PRK12838.1"/>
    <property type="match status" value="1"/>
</dbReference>
<dbReference type="GO" id="GO:0006207">
    <property type="term" value="P:'de novo' pyrimidine nucleobase biosynthetic process"/>
    <property type="evidence" value="ECO:0007669"/>
    <property type="project" value="InterPro"/>
</dbReference>
<evidence type="ECO:0000256" key="11">
    <source>
        <dbReference type="HAMAP-Rule" id="MF_01209"/>
    </source>
</evidence>
<feature type="active site" evidence="11">
    <location>
        <position position="346"/>
    </location>
</feature>
<protein>
    <recommendedName>
        <fullName evidence="11">Carbamoyl phosphate synthase small chain</fullName>
        <ecNumber evidence="11">6.3.5.5</ecNumber>
    </recommendedName>
    <alternativeName>
        <fullName evidence="11">Carbamoyl phosphate synthetase glutamine chain</fullName>
    </alternativeName>
</protein>
<dbReference type="InterPro" id="IPR050472">
    <property type="entry name" value="Anth_synth/Amidotransfase"/>
</dbReference>
<reference evidence="13" key="1">
    <citation type="journal article" date="2020" name="mSystems">
        <title>Genome- and Community-Level Interaction Insights into Carbon Utilization and Element Cycling Functions of Hydrothermarchaeota in Hydrothermal Sediment.</title>
        <authorList>
            <person name="Zhou Z."/>
            <person name="Liu Y."/>
            <person name="Xu W."/>
            <person name="Pan J."/>
            <person name="Luo Z.H."/>
            <person name="Li M."/>
        </authorList>
    </citation>
    <scope>NUCLEOTIDE SEQUENCE [LARGE SCALE GENOMIC DNA]</scope>
    <source>
        <strain evidence="13">SpSt-1181</strain>
    </source>
</reference>
<comment type="similarity">
    <text evidence="3 11">Belongs to the CarA family.</text>
</comment>
<feature type="binding site" evidence="11">
    <location>
        <position position="305"/>
    </location>
    <ligand>
        <name>L-glutamine</name>
        <dbReference type="ChEBI" id="CHEBI:58359"/>
    </ligand>
</feature>
<dbReference type="InterPro" id="IPR035686">
    <property type="entry name" value="CPSase_GATase1"/>
</dbReference>
<dbReference type="PANTHER" id="PTHR43418">
    <property type="entry name" value="MULTIFUNCTIONAL TRYPTOPHAN BIOSYNTHESIS PROTEIN-RELATED"/>
    <property type="match status" value="1"/>
</dbReference>
<dbReference type="InterPro" id="IPR017926">
    <property type="entry name" value="GATASE"/>
</dbReference>
<keyword evidence="6 11" id="KW-0067">ATP-binding</keyword>
<evidence type="ECO:0000256" key="7">
    <source>
        <dbReference type="ARBA" id="ARBA00022962"/>
    </source>
</evidence>
<dbReference type="PROSITE" id="PS51273">
    <property type="entry name" value="GATASE_TYPE_1"/>
    <property type="match status" value="1"/>
</dbReference>
<dbReference type="GO" id="GO:0005524">
    <property type="term" value="F:ATP binding"/>
    <property type="evidence" value="ECO:0007669"/>
    <property type="project" value="UniProtKB-UniRule"/>
</dbReference>
<dbReference type="SUPFAM" id="SSF52021">
    <property type="entry name" value="Carbamoyl phosphate synthetase, small subunit N-terminal domain"/>
    <property type="match status" value="1"/>
</dbReference>
<dbReference type="InterPro" id="IPR002474">
    <property type="entry name" value="CarbamoylP_synth_ssu_N"/>
</dbReference>
<evidence type="ECO:0000256" key="10">
    <source>
        <dbReference type="ARBA" id="ARBA00049285"/>
    </source>
</evidence>
<evidence type="ECO:0000256" key="5">
    <source>
        <dbReference type="ARBA" id="ARBA00022741"/>
    </source>
</evidence>
<feature type="region of interest" description="CPSase" evidence="11">
    <location>
        <begin position="1"/>
        <end position="177"/>
    </location>
</feature>
<dbReference type="SMART" id="SM01097">
    <property type="entry name" value="CPSase_sm_chain"/>
    <property type="match status" value="1"/>
</dbReference>
<keyword evidence="8 11" id="KW-0665">Pyrimidine biosynthesis</keyword>
<dbReference type="InterPro" id="IPR029062">
    <property type="entry name" value="Class_I_gatase-like"/>
</dbReference>
<evidence type="ECO:0000256" key="6">
    <source>
        <dbReference type="ARBA" id="ARBA00022840"/>
    </source>
</evidence>
<comment type="catalytic activity">
    <reaction evidence="9 11">
        <text>hydrogencarbonate + L-glutamine + 2 ATP + H2O = carbamoyl phosphate + L-glutamate + 2 ADP + phosphate + 2 H(+)</text>
        <dbReference type="Rhea" id="RHEA:18633"/>
        <dbReference type="ChEBI" id="CHEBI:15377"/>
        <dbReference type="ChEBI" id="CHEBI:15378"/>
        <dbReference type="ChEBI" id="CHEBI:17544"/>
        <dbReference type="ChEBI" id="CHEBI:29985"/>
        <dbReference type="ChEBI" id="CHEBI:30616"/>
        <dbReference type="ChEBI" id="CHEBI:43474"/>
        <dbReference type="ChEBI" id="CHEBI:58228"/>
        <dbReference type="ChEBI" id="CHEBI:58359"/>
        <dbReference type="ChEBI" id="CHEBI:456216"/>
        <dbReference type="EC" id="6.3.5.5"/>
    </reaction>
</comment>
<accession>A0A831SPS2</accession>
<evidence type="ECO:0000256" key="8">
    <source>
        <dbReference type="ARBA" id="ARBA00022975"/>
    </source>
</evidence>
<dbReference type="UniPathway" id="UPA00068">
    <property type="reaction ID" value="UER00171"/>
</dbReference>
<evidence type="ECO:0000256" key="2">
    <source>
        <dbReference type="ARBA" id="ARBA00005077"/>
    </source>
</evidence>
<dbReference type="HAMAP" id="MF_01209">
    <property type="entry name" value="CPSase_S_chain"/>
    <property type="match status" value="1"/>
</dbReference>
<dbReference type="Gene3D" id="3.50.30.20">
    <property type="entry name" value="Carbamoyl-phosphate synthase small subunit, N-terminal domain"/>
    <property type="match status" value="1"/>
</dbReference>
<keyword evidence="11" id="KW-0028">Amino-acid biosynthesis</keyword>
<dbReference type="NCBIfam" id="TIGR01368">
    <property type="entry name" value="CPSaseIIsmall"/>
    <property type="match status" value="1"/>
</dbReference>
<dbReference type="Pfam" id="PF00988">
    <property type="entry name" value="CPSase_sm_chain"/>
    <property type="match status" value="1"/>
</dbReference>
<evidence type="ECO:0000256" key="1">
    <source>
        <dbReference type="ARBA" id="ARBA00004812"/>
    </source>
</evidence>
<dbReference type="SUPFAM" id="SSF52317">
    <property type="entry name" value="Class I glutamine amidotransferase-like"/>
    <property type="match status" value="1"/>
</dbReference>
<evidence type="ECO:0000256" key="4">
    <source>
        <dbReference type="ARBA" id="ARBA00022598"/>
    </source>
</evidence>
<feature type="binding site" evidence="11">
    <location>
        <position position="304"/>
    </location>
    <ligand>
        <name>L-glutamine</name>
        <dbReference type="ChEBI" id="CHEBI:58359"/>
    </ligand>
</feature>
<feature type="binding site" evidence="11">
    <location>
        <position position="226"/>
    </location>
    <ligand>
        <name>L-glutamine</name>
        <dbReference type="ChEBI" id="CHEBI:58359"/>
    </ligand>
</feature>
<dbReference type="Gene3D" id="3.40.50.880">
    <property type="match status" value="1"/>
</dbReference>
<evidence type="ECO:0000313" key="13">
    <source>
        <dbReference type="EMBL" id="HED30706.1"/>
    </source>
</evidence>
<dbReference type="FunFam" id="3.50.30.20:FF:000001">
    <property type="entry name" value="Carbamoyl-phosphate synthase small chain"/>
    <property type="match status" value="1"/>
</dbReference>
<dbReference type="UniPathway" id="UPA00070">
    <property type="reaction ID" value="UER00115"/>
</dbReference>
<dbReference type="GO" id="GO:0004088">
    <property type="term" value="F:carbamoyl-phosphate synthase (glutamine-hydrolyzing) activity"/>
    <property type="evidence" value="ECO:0007669"/>
    <property type="project" value="UniProtKB-UniRule"/>
</dbReference>
<dbReference type="AlphaFoldDB" id="A0A831SPS2"/>
<dbReference type="GO" id="GO:0006526">
    <property type="term" value="P:L-arginine biosynthetic process"/>
    <property type="evidence" value="ECO:0007669"/>
    <property type="project" value="UniProtKB-UniRule"/>
</dbReference>
<sequence length="372" mass="41142">MQKTPALLVLENGSVYEGSAFGHIGETGGEVVFNTALTGYHEIITDPSYAGQMVVMTYPLIGNYGIIGEDGESQKIWASALIVREASRIHSNFAASGSLDEYLKEAKVMGLEGIDTRKLVREIRQHGAMRGFISAIDPDTQRLREKALKIPEMTGLDLVKKVSTSQTYTVDCQDARYHVVAYDYGIKQNILRMLNASKCRVTVLNANTPVEEALKLEPDGIFLSNGPGDPFAVTYAIENIRKLSQYNSTADRKVPLFGICLGHQLLSLAFGAQTYKLKFGHHGSNHPVKNLVSSAIEITSQNHGFSVVMDSLPDALEMTHLNLYDHTVEGVRHKEQPCFSVQYHPEAAPGPHDSHYLFQQFTELMDQARRSA</sequence>
<comment type="catalytic activity">
    <reaction evidence="10 11">
        <text>L-glutamine + H2O = L-glutamate + NH4(+)</text>
        <dbReference type="Rhea" id="RHEA:15889"/>
        <dbReference type="ChEBI" id="CHEBI:15377"/>
        <dbReference type="ChEBI" id="CHEBI:28938"/>
        <dbReference type="ChEBI" id="CHEBI:29985"/>
        <dbReference type="ChEBI" id="CHEBI:58359"/>
    </reaction>
</comment>
<comment type="pathway">
    <text evidence="1 11">Pyrimidine metabolism; UMP biosynthesis via de novo pathway; (S)-dihydroorotate from bicarbonate: step 1/3.</text>
</comment>